<evidence type="ECO:0000256" key="1">
    <source>
        <dbReference type="ARBA" id="ARBA00022801"/>
    </source>
</evidence>
<dbReference type="InterPro" id="IPR020084">
    <property type="entry name" value="NUDIX_hydrolase_CS"/>
</dbReference>
<dbReference type="SUPFAM" id="SSF55811">
    <property type="entry name" value="Nudix"/>
    <property type="match status" value="1"/>
</dbReference>
<evidence type="ECO:0000259" key="2">
    <source>
        <dbReference type="PROSITE" id="PS51462"/>
    </source>
</evidence>
<dbReference type="PROSITE" id="PS00893">
    <property type="entry name" value="NUDIX_BOX"/>
    <property type="match status" value="1"/>
</dbReference>
<dbReference type="Pfam" id="PF00293">
    <property type="entry name" value="NUDIX"/>
    <property type="match status" value="1"/>
</dbReference>
<dbReference type="PANTHER" id="PTHR23114">
    <property type="entry name" value="M7GPPPN-MRNA HYDROLASE"/>
    <property type="match status" value="1"/>
</dbReference>
<dbReference type="AlphaFoldDB" id="A0A6C0L1V7"/>
<evidence type="ECO:0000313" key="3">
    <source>
        <dbReference type="EMBL" id="QHU22714.1"/>
    </source>
</evidence>
<dbReference type="InterPro" id="IPR015797">
    <property type="entry name" value="NUDIX_hydrolase-like_dom_sf"/>
</dbReference>
<dbReference type="EMBL" id="MN741017">
    <property type="protein sequence ID" value="QHU22714.1"/>
    <property type="molecule type" value="Genomic_DNA"/>
</dbReference>
<dbReference type="GO" id="GO:0016787">
    <property type="term" value="F:hydrolase activity"/>
    <property type="evidence" value="ECO:0007669"/>
    <property type="project" value="UniProtKB-KW"/>
</dbReference>
<dbReference type="PROSITE" id="PS51462">
    <property type="entry name" value="NUDIX"/>
    <property type="match status" value="1"/>
</dbReference>
<reference evidence="3" key="1">
    <citation type="journal article" date="2020" name="Nature">
        <title>Giant virus diversity and host interactions through global metagenomics.</title>
        <authorList>
            <person name="Schulz F."/>
            <person name="Roux S."/>
            <person name="Paez-Espino D."/>
            <person name="Jungbluth S."/>
            <person name="Walsh D.A."/>
            <person name="Denef V.J."/>
            <person name="McMahon K.D."/>
            <person name="Konstantinidis K.T."/>
            <person name="Eloe-Fadrosh E.A."/>
            <person name="Kyrpides N.C."/>
            <person name="Woyke T."/>
        </authorList>
    </citation>
    <scope>NUCLEOTIDE SEQUENCE</scope>
    <source>
        <strain evidence="3">GVMAG-S-ERX555907-63</strain>
    </source>
</reference>
<name>A0A6C0L1V7_9ZZZZ</name>
<accession>A0A6C0L1V7</accession>
<organism evidence="3">
    <name type="scientific">viral metagenome</name>
    <dbReference type="NCBI Taxonomy" id="1070528"/>
    <lineage>
        <taxon>unclassified sequences</taxon>
        <taxon>metagenomes</taxon>
        <taxon>organismal metagenomes</taxon>
    </lineage>
</organism>
<keyword evidence="1" id="KW-0378">Hydrolase</keyword>
<dbReference type="InterPro" id="IPR000086">
    <property type="entry name" value="NUDIX_hydrolase_dom"/>
</dbReference>
<dbReference type="Gene3D" id="3.90.79.10">
    <property type="entry name" value="Nucleoside Triphosphate Pyrophosphohydrolase"/>
    <property type="match status" value="1"/>
</dbReference>
<dbReference type="GO" id="GO:0005737">
    <property type="term" value="C:cytoplasm"/>
    <property type="evidence" value="ECO:0007669"/>
    <property type="project" value="TreeGrafter"/>
</dbReference>
<protein>
    <recommendedName>
        <fullName evidence="2">Nudix hydrolase domain-containing protein</fullName>
    </recommendedName>
</protein>
<proteinExistence type="predicted"/>
<feature type="domain" description="Nudix hydrolase" evidence="2">
    <location>
        <begin position="8"/>
        <end position="234"/>
    </location>
</feature>
<dbReference type="PANTHER" id="PTHR23114:SF17">
    <property type="entry name" value="M7GPPPN-MRNA HYDROLASE"/>
    <property type="match status" value="1"/>
</dbReference>
<sequence length="250" mass="29880">MSDSKNWRSIRSYGIILVRFIHNYPEYLMVCRKSTYCYVDFLLGKYNDKNTEYIKFMVKNMTYNERLSITTKTYEELWKELYSHSRQPQGAFYDYVSNKFHKTRDIFIILNSTVPCTYKHPEWGFPKGRPNQNEDPFDCATRELYEETRINKHSYNILPSILPFEEKYVGTNGIGYRNVFFIGKAKSNCVAYLDKKNTAQIREIGYIKWFPYEIAIRQFRDHEESKRCVLEHVNQAIISNYNSVDSSSFY</sequence>